<reference evidence="9" key="1">
    <citation type="submission" date="2023-01" db="EMBL/GenBank/DDBJ databases">
        <title>Genome sequencing of Photorhabdus bodei 09-20.</title>
        <authorList>
            <person name="Kalindamar S."/>
            <person name="Kumru S."/>
        </authorList>
    </citation>
    <scope>NUCLEOTIDE SEQUENCE</scope>
    <source>
        <strain evidence="9">09-20</strain>
    </source>
</reference>
<evidence type="ECO:0000256" key="7">
    <source>
        <dbReference type="PROSITE-ProRule" id="PRU00289"/>
    </source>
</evidence>
<sequence length="491" mass="54695">MPNTMINKFPTFDLLLSPPISVPQVASLELAKMAELIESCLAAYDIMVHVENISPGPAYIHFDLLPAPGVKVSQVINLSHDITRSLSASTIQIVPIIPGTPYIGLNVLRNCRDTIYLRTVLDYAQFKEIDSHLAIALGKDISGNPVITTLTDMQHLLIGGATGSGKSTFIHAMILSLLYKATPIDVRFIMIDTNMLELSVYEKLPHSLTRVISNTEEAVHALHWCLNEMKWRYKLISALGVRSLIEYNQRVQQAIDLGHPIPNPFWIPSDGTDTTSSMLMQQPNIIVVIDEFSDLMLKVGKEAEALIVSLTQQAHIAGIHLVLATRYISVDIITNLIKSNIPTRIAFSVFDKTDSHIISGQNGAELLPVGDMLYVAPHLIEPLRLHGALVHEQEIHSIVQEWQKYSQPQYIKITSANDYGAPEFEDEELDSLFEQAVVFVIEKQRASISEVQRQFRIGYNRAARIIEQMETIGIISMPDSNGNRKVLVPPS</sequence>
<dbReference type="SMART" id="SM00382">
    <property type="entry name" value="AAA"/>
    <property type="match status" value="1"/>
</dbReference>
<proteinExistence type="inferred from homology"/>
<dbReference type="InterPro" id="IPR041027">
    <property type="entry name" value="FtsK_alpha"/>
</dbReference>
<dbReference type="InterPro" id="IPR018541">
    <property type="entry name" value="Ftsk_gamma"/>
</dbReference>
<dbReference type="InterPro" id="IPR036388">
    <property type="entry name" value="WH-like_DNA-bd_sf"/>
</dbReference>
<accession>A0AAW6BMH4</accession>
<dbReference type="PANTHER" id="PTHR22683:SF41">
    <property type="entry name" value="DNA TRANSLOCASE FTSK"/>
    <property type="match status" value="1"/>
</dbReference>
<evidence type="ECO:0000313" key="10">
    <source>
        <dbReference type="Proteomes" id="UP001212996"/>
    </source>
</evidence>
<comment type="caution">
    <text evidence="9">The sequence shown here is derived from an EMBL/GenBank/DDBJ whole genome shotgun (WGS) entry which is preliminary data.</text>
</comment>
<keyword evidence="4 7" id="KW-0067">ATP-binding</keyword>
<dbReference type="InterPro" id="IPR027417">
    <property type="entry name" value="P-loop_NTPase"/>
</dbReference>
<dbReference type="EMBL" id="JAQMFO010000022">
    <property type="protein sequence ID" value="MDB6373249.1"/>
    <property type="molecule type" value="Genomic_DNA"/>
</dbReference>
<feature type="binding site" evidence="7">
    <location>
        <begin position="160"/>
        <end position="167"/>
    </location>
    <ligand>
        <name>ATP</name>
        <dbReference type="ChEBI" id="CHEBI:30616"/>
    </ligand>
</feature>
<name>A0AAW6BMH4_9GAMM</name>
<dbReference type="SUPFAM" id="SSF46785">
    <property type="entry name" value="Winged helix' DNA-binding domain"/>
    <property type="match status" value="1"/>
</dbReference>
<dbReference type="SMART" id="SM00843">
    <property type="entry name" value="Ftsk_gamma"/>
    <property type="match status" value="1"/>
</dbReference>
<evidence type="ECO:0000256" key="6">
    <source>
        <dbReference type="ARBA" id="ARBA00024784"/>
    </source>
</evidence>
<dbReference type="Gene3D" id="1.10.10.10">
    <property type="entry name" value="Winged helix-like DNA-binding domain superfamily/Winged helix DNA-binding domain"/>
    <property type="match status" value="1"/>
</dbReference>
<dbReference type="Gene3D" id="3.40.50.300">
    <property type="entry name" value="P-loop containing nucleotide triphosphate hydrolases"/>
    <property type="match status" value="1"/>
</dbReference>
<dbReference type="InterPro" id="IPR050206">
    <property type="entry name" value="FtsK/SpoIIIE/SftA"/>
</dbReference>
<feature type="domain" description="FtsK" evidence="8">
    <location>
        <begin position="143"/>
        <end position="356"/>
    </location>
</feature>
<gene>
    <name evidence="9" type="ORF">PH362_15195</name>
</gene>
<evidence type="ECO:0000256" key="1">
    <source>
        <dbReference type="ARBA" id="ARBA00006474"/>
    </source>
</evidence>
<dbReference type="Gene3D" id="3.30.980.40">
    <property type="match status" value="1"/>
</dbReference>
<dbReference type="Pfam" id="PF01580">
    <property type="entry name" value="FtsK_SpoIIIE"/>
    <property type="match status" value="1"/>
</dbReference>
<dbReference type="PANTHER" id="PTHR22683">
    <property type="entry name" value="SPORULATION PROTEIN RELATED"/>
    <property type="match status" value="1"/>
</dbReference>
<dbReference type="InterPro" id="IPR036390">
    <property type="entry name" value="WH_DNA-bd_sf"/>
</dbReference>
<evidence type="ECO:0000259" key="8">
    <source>
        <dbReference type="PROSITE" id="PS50901"/>
    </source>
</evidence>
<keyword evidence="5" id="KW-0238">DNA-binding</keyword>
<evidence type="ECO:0000256" key="3">
    <source>
        <dbReference type="ARBA" id="ARBA00022741"/>
    </source>
</evidence>
<organism evidence="9 10">
    <name type="scientific">Photorhabdus bodei</name>
    <dbReference type="NCBI Taxonomy" id="2029681"/>
    <lineage>
        <taxon>Bacteria</taxon>
        <taxon>Pseudomonadati</taxon>
        <taxon>Pseudomonadota</taxon>
        <taxon>Gammaproteobacteria</taxon>
        <taxon>Enterobacterales</taxon>
        <taxon>Morganellaceae</taxon>
        <taxon>Photorhabdus</taxon>
    </lineage>
</organism>
<dbReference type="SUPFAM" id="SSF52540">
    <property type="entry name" value="P-loop containing nucleoside triphosphate hydrolases"/>
    <property type="match status" value="1"/>
</dbReference>
<dbReference type="Proteomes" id="UP001212996">
    <property type="component" value="Unassembled WGS sequence"/>
</dbReference>
<evidence type="ECO:0000256" key="5">
    <source>
        <dbReference type="ARBA" id="ARBA00023125"/>
    </source>
</evidence>
<dbReference type="Pfam" id="PF17854">
    <property type="entry name" value="FtsK_alpha"/>
    <property type="match status" value="1"/>
</dbReference>
<evidence type="ECO:0000313" key="9">
    <source>
        <dbReference type="EMBL" id="MDB6373249.1"/>
    </source>
</evidence>
<dbReference type="PROSITE" id="PS50901">
    <property type="entry name" value="FTSK"/>
    <property type="match status" value="1"/>
</dbReference>
<dbReference type="GO" id="GO:0005524">
    <property type="term" value="F:ATP binding"/>
    <property type="evidence" value="ECO:0007669"/>
    <property type="project" value="UniProtKB-UniRule"/>
</dbReference>
<comment type="similarity">
    <text evidence="1">Belongs to the FtsK/SpoIIIE/SftA family.</text>
</comment>
<dbReference type="GO" id="GO:0003677">
    <property type="term" value="F:DNA binding"/>
    <property type="evidence" value="ECO:0007669"/>
    <property type="project" value="UniProtKB-KW"/>
</dbReference>
<dbReference type="AlphaFoldDB" id="A0AAW6BMH4"/>
<comment type="function">
    <text evidence="6">Essential cell division protein that coordinates cell division and chromosome segregation. The N-terminus is involved in assembly of the cell-division machinery. The C-terminus functions as a DNA motor that moves dsDNA in an ATP-dependent manner towards the dif recombination site, which is located within the replication terminus region. Translocation stops specifically at Xer-dif sites, where FtsK interacts with the Xer recombinase, allowing activation of chromosome unlinking by recombination. FtsK orienting polar sequences (KOPS) guide the direction of DNA translocation. FtsK can remove proteins from DNA as it translocates, but translocation stops specifically at XerCD-dif site, thereby preventing removal of XerC and XerD from dif.</text>
</comment>
<keyword evidence="3 7" id="KW-0547">Nucleotide-binding</keyword>
<dbReference type="Pfam" id="PF09397">
    <property type="entry name" value="FtsK_gamma"/>
    <property type="match status" value="1"/>
</dbReference>
<protein>
    <recommendedName>
        <fullName evidence="2">DNA translocase FtsK</fullName>
    </recommendedName>
</protein>
<evidence type="ECO:0000256" key="4">
    <source>
        <dbReference type="ARBA" id="ARBA00022840"/>
    </source>
</evidence>
<dbReference type="InterPro" id="IPR003593">
    <property type="entry name" value="AAA+_ATPase"/>
</dbReference>
<dbReference type="RefSeq" id="WP_113041827.1">
    <property type="nucleotide sequence ID" value="NZ_CAWQKC010000035.1"/>
</dbReference>
<evidence type="ECO:0000256" key="2">
    <source>
        <dbReference type="ARBA" id="ARBA00020887"/>
    </source>
</evidence>
<dbReference type="InterPro" id="IPR002543">
    <property type="entry name" value="FtsK_dom"/>
</dbReference>